<feature type="compositionally biased region" description="Low complexity" evidence="2">
    <location>
        <begin position="1181"/>
        <end position="1210"/>
    </location>
</feature>
<feature type="coiled-coil region" evidence="1">
    <location>
        <begin position="74"/>
        <end position="146"/>
    </location>
</feature>
<feature type="compositionally biased region" description="Acidic residues" evidence="2">
    <location>
        <begin position="868"/>
        <end position="877"/>
    </location>
</feature>
<feature type="region of interest" description="Disordered" evidence="2">
    <location>
        <begin position="558"/>
        <end position="986"/>
    </location>
</feature>
<name>E3M8M5_CAERE</name>
<dbReference type="Proteomes" id="UP000008281">
    <property type="component" value="Unassembled WGS sequence"/>
</dbReference>
<sequence>MEDDAVEAQCTLESCANERNNLKLIIQQRRKTVQELENYSKIQAEAEVLRMKLVSTEATLQQFTAEKMDSINAKEIAEANLKQMQSDWEFLRKKVGLLQEQADESKKHEEQANHWREKYDEMCSLAEKLEANNVDIKSKYESAAKTMESVGKKTISLQNQVTQLKTTKTDLTLKAKKLDKYLKSAIQVIDSLSSTANLSKQSKSIKDLVNVFRRDDVRIFFNSEPWRNSLSSGTAPDAPADSEDTLEAEPPSEAPVAPTPAPDFDLMSSGPLEFFGDVKTSQNDDLLLGTGERLSDDDVEDPEDVDDEEDEEEVEVRKLESLVTKQILDKSNRRPDFGQKMRELKAKSHAPRLLKTARVTPSKWPEGLRKPVVVDNGGLLNPRIVHSRQIPTSDFDAIAQASELRKKALLERGTSGAPGASGASTTIHGKKGKSIREQQTEMMKKESVKERVARMKAEKATPLTFLAPPTRPVMSRTRHLSERDSDSDIEDITPVTPRSRPRSVSVAPTDYVAPPTPPKRREVEVIEILDDDVEENQIPPVEMEVEIPTAVVEVEVVGEEMEKVKEEVVTPTPRGRGRPRKISRSSTSSAAVSDRQSRRSRSIRPTNLNVSTSPQPSTSSAIPDTRRARSVRATTSRASSSRHTSPTPSTSSVVSERVRRRSRSVRPTNSRASSFVVTFFQRHPSPTPSVASSTRSSRYRARSVLRGDDAGSVSPLKKNQKTSAEDVDDEVEEETKIPLEIRRLQIDAPAKKRAAPAPISAGPPLRNRRVERPKAPVSTKDSKNSDDVKIQKTTAPEVSPRRKIYFGANIDERAPGGADFEAPEAPKKPEDVEKAPESSEPSESAKLRPQTPKSPKQIMVSQYGLDISDSEEEEDDELMRITEEATSQQAPPTPVEAPPPQAPPSPIDDLQIDYEPEPVEDPISEATPTETPPTSVEAPPPKAPITPIEDPLPEAPPTEAPPTPVEAPHTKAPPTSVKAPPTPAEAPKKFVRDFLPRTSADVAAQAPPTFAIPQRIPPMPTRSSSYPTTASKSKPVIRNDNFLDDILAGAKAKKTPSARKEAPPTMMTRRSSQTKAPPPTATPTSSESSESSLNLPKRRTAHIRVPAAPATPTDDLVGDILSGASGASRKPQKRQAPPTSTSEVVVKRQYTKKVPGVQMIEAIPVKRRRSISTRTTKKTPEVSATSSEASEAPTSSEMAPESSSSEAPVVKKSGPMKAIMIEAPQRPGGRAIKREIKPIGVKEAQAKATERGGKRVDKVRIEEKIIKTHLRQALDLKVSVNELKRPMEEKGIILGASIPLTPSDAVDVMMEFLRETSAADMWAVLHRQRIDGNLMPLMNTEEQNFLQVSVSLNDNDQMLLHLFIRRILYELSLRDCIDSKQCGRLVRLFCHAIHFAEYLPSPNNSEDVNDDDDEDEDSDETAQILQFQKSTWMRHLFLVLLLKNPIQLTKSLAYCLISNCSKYCQFVVDELEKEPTSSEIHVALRILMHRDSEQANVINWLLNSKFQTAYVTQLTPDEIQKACHVAHQKFLNDDDGSLKTSMFMARTGSSDVLSVAFKLLQTQMTMIEHQFLEPKEKDKELKHKSVFSMPSVATKMTAQDAEKFKKEMEWQKTVLLVMIDNPTSLHYTPIMDALKKISPQVVKFREIVLSSDIDQFVEPSGVDVLNEGVQHLLDLISDFTNFPLKPSILPISNDNTQPSTSSS</sequence>
<dbReference type="EMBL" id="DS268429">
    <property type="protein sequence ID" value="EFO95682.1"/>
    <property type="molecule type" value="Genomic_DNA"/>
</dbReference>
<feature type="region of interest" description="Disordered" evidence="2">
    <location>
        <begin position="409"/>
        <end position="518"/>
    </location>
</feature>
<feature type="compositionally biased region" description="Basic and acidic residues" evidence="2">
    <location>
        <begin position="327"/>
        <end position="346"/>
    </location>
</feature>
<feature type="compositionally biased region" description="Polar residues" evidence="2">
    <location>
        <begin position="1021"/>
        <end position="1032"/>
    </location>
</feature>
<reference evidence="3" key="1">
    <citation type="submission" date="2007-07" db="EMBL/GenBank/DDBJ databases">
        <title>PCAP assembly of the Caenorhabditis remanei genome.</title>
        <authorList>
            <consortium name="The Caenorhabditis remanei Sequencing Consortium"/>
            <person name="Wilson R.K."/>
        </authorList>
    </citation>
    <scope>NUCLEOTIDE SEQUENCE [LARGE SCALE GENOMIC DNA]</scope>
    <source>
        <strain evidence="3">PB4641</strain>
    </source>
</reference>
<feature type="compositionally biased region" description="Basic and acidic residues" evidence="2">
    <location>
        <begin position="768"/>
        <end position="790"/>
    </location>
</feature>
<feature type="compositionally biased region" description="Low complexity" evidence="2">
    <location>
        <begin position="413"/>
        <end position="426"/>
    </location>
</feature>
<feature type="compositionally biased region" description="Polar residues" evidence="2">
    <location>
        <begin position="605"/>
        <end position="622"/>
    </location>
</feature>
<accession>E3M8M5</accession>
<dbReference type="OrthoDB" id="5856551at2759"/>
<feature type="compositionally biased region" description="Basic and acidic residues" evidence="2">
    <location>
        <begin position="824"/>
        <end position="837"/>
    </location>
</feature>
<evidence type="ECO:0000313" key="3">
    <source>
        <dbReference type="EMBL" id="EFO95682.1"/>
    </source>
</evidence>
<evidence type="ECO:0000313" key="4">
    <source>
        <dbReference type="Proteomes" id="UP000008281"/>
    </source>
</evidence>
<dbReference type="eggNOG" id="ENOG502QRPA">
    <property type="taxonomic scope" value="Eukaryota"/>
</dbReference>
<keyword evidence="1" id="KW-0175">Coiled coil</keyword>
<organism evidence="4">
    <name type="scientific">Caenorhabditis remanei</name>
    <name type="common">Caenorhabditis vulgaris</name>
    <dbReference type="NCBI Taxonomy" id="31234"/>
    <lineage>
        <taxon>Eukaryota</taxon>
        <taxon>Metazoa</taxon>
        <taxon>Ecdysozoa</taxon>
        <taxon>Nematoda</taxon>
        <taxon>Chromadorea</taxon>
        <taxon>Rhabditida</taxon>
        <taxon>Rhabditina</taxon>
        <taxon>Rhabditomorpha</taxon>
        <taxon>Rhabditoidea</taxon>
        <taxon>Rhabditidae</taxon>
        <taxon>Peloderinae</taxon>
        <taxon>Caenorhabditis</taxon>
    </lineage>
</organism>
<feature type="region of interest" description="Disordered" evidence="2">
    <location>
        <begin position="228"/>
        <end position="353"/>
    </location>
</feature>
<feature type="compositionally biased region" description="Acidic residues" evidence="2">
    <location>
        <begin position="295"/>
        <end position="314"/>
    </location>
</feature>
<dbReference type="STRING" id="31234.E3M8M5"/>
<feature type="compositionally biased region" description="Low complexity" evidence="2">
    <location>
        <begin position="631"/>
        <end position="655"/>
    </location>
</feature>
<keyword evidence="4" id="KW-1185">Reference proteome</keyword>
<evidence type="ECO:0000256" key="2">
    <source>
        <dbReference type="SAM" id="MobiDB-lite"/>
    </source>
</evidence>
<feature type="compositionally biased region" description="Acidic residues" evidence="2">
    <location>
        <begin position="910"/>
        <end position="923"/>
    </location>
</feature>
<feature type="compositionally biased region" description="Pro residues" evidence="2">
    <location>
        <begin position="953"/>
        <end position="965"/>
    </location>
</feature>
<gene>
    <name evidence="3" type="ORF">CRE_13976</name>
</gene>
<dbReference type="InParanoid" id="E3M8M5"/>
<dbReference type="FunCoup" id="E3M8M5">
    <property type="interactions" value="1615"/>
</dbReference>
<feature type="region of interest" description="Disordered" evidence="2">
    <location>
        <begin position="1005"/>
        <end position="1148"/>
    </location>
</feature>
<feature type="region of interest" description="Disordered" evidence="2">
    <location>
        <begin position="1169"/>
        <end position="1214"/>
    </location>
</feature>
<feature type="compositionally biased region" description="Low complexity" evidence="2">
    <location>
        <begin position="925"/>
        <end position="937"/>
    </location>
</feature>
<protein>
    <submittedName>
        <fullName evidence="3">Uncharacterized protein</fullName>
    </submittedName>
</protein>
<dbReference type="OMA" id="IEPAFAH"/>
<feature type="compositionally biased region" description="Basic and acidic residues" evidence="2">
    <location>
        <begin position="734"/>
        <end position="745"/>
    </location>
</feature>
<evidence type="ECO:0000256" key="1">
    <source>
        <dbReference type="SAM" id="Coils"/>
    </source>
</evidence>
<feature type="compositionally biased region" description="Pro residues" evidence="2">
    <location>
        <begin position="891"/>
        <end position="906"/>
    </location>
</feature>
<feature type="compositionally biased region" description="Low complexity" evidence="2">
    <location>
        <begin position="584"/>
        <end position="594"/>
    </location>
</feature>
<proteinExistence type="predicted"/>
<dbReference type="HOGENOM" id="CLU_243065_0_0_1"/>
<feature type="compositionally biased region" description="Basic and acidic residues" evidence="2">
    <location>
        <begin position="434"/>
        <end position="459"/>
    </location>
</feature>
<feature type="compositionally biased region" description="Low complexity" evidence="2">
    <location>
        <begin position="1082"/>
        <end position="1092"/>
    </location>
</feature>